<gene>
    <name evidence="2" type="ORF">D7S86_18695</name>
</gene>
<dbReference type="AlphaFoldDB" id="A0A494XN95"/>
<dbReference type="Gene3D" id="2.40.128.130">
    <property type="entry name" value="Autotransporter beta-domain"/>
    <property type="match status" value="1"/>
</dbReference>
<accession>A0A494XN95</accession>
<keyword evidence="3" id="KW-1185">Reference proteome</keyword>
<evidence type="ECO:0000259" key="1">
    <source>
        <dbReference type="PROSITE" id="PS51208"/>
    </source>
</evidence>
<dbReference type="OrthoDB" id="5760545at2"/>
<organism evidence="2 3">
    <name type="scientific">Pararobbsia silviterrae</name>
    <dbReference type="NCBI Taxonomy" id="1792498"/>
    <lineage>
        <taxon>Bacteria</taxon>
        <taxon>Pseudomonadati</taxon>
        <taxon>Pseudomonadota</taxon>
        <taxon>Betaproteobacteria</taxon>
        <taxon>Burkholderiales</taxon>
        <taxon>Burkholderiaceae</taxon>
        <taxon>Pararobbsia</taxon>
    </lineage>
</organism>
<name>A0A494XN95_9BURK</name>
<protein>
    <submittedName>
        <fullName evidence="2">Autotransporter domain-containing protein</fullName>
    </submittedName>
</protein>
<evidence type="ECO:0000313" key="2">
    <source>
        <dbReference type="EMBL" id="RKP50176.1"/>
    </source>
</evidence>
<dbReference type="GO" id="GO:0019867">
    <property type="term" value="C:outer membrane"/>
    <property type="evidence" value="ECO:0007669"/>
    <property type="project" value="InterPro"/>
</dbReference>
<dbReference type="RefSeq" id="WP_121088395.1">
    <property type="nucleotide sequence ID" value="NZ_RBZU01000009.1"/>
</dbReference>
<sequence length="120" mass="12554">DGAALSVDASHAASVKSGLGFKIEQGFSTSYGQLVPAFQAQWIHEYDRTQQVTGASYAGDPTGATAFTSVGATPVKDLADLTLGATLLNKDNLSVILRYELQAGGGFVSQTGSLRLRKVF</sequence>
<proteinExistence type="predicted"/>
<dbReference type="Pfam" id="PF03797">
    <property type="entry name" value="Autotransporter"/>
    <property type="match status" value="1"/>
</dbReference>
<dbReference type="PROSITE" id="PS51208">
    <property type="entry name" value="AUTOTRANSPORTER"/>
    <property type="match status" value="1"/>
</dbReference>
<comment type="caution">
    <text evidence="2">The sequence shown here is derived from an EMBL/GenBank/DDBJ whole genome shotgun (WGS) entry which is preliminary data.</text>
</comment>
<dbReference type="NCBIfam" id="TIGR01414">
    <property type="entry name" value="autotrans_barl"/>
    <property type="match status" value="1"/>
</dbReference>
<evidence type="ECO:0000313" key="3">
    <source>
        <dbReference type="Proteomes" id="UP000270342"/>
    </source>
</evidence>
<dbReference type="InterPro" id="IPR006315">
    <property type="entry name" value="OM_autotransptr_brl_dom"/>
</dbReference>
<dbReference type="Proteomes" id="UP000270342">
    <property type="component" value="Unassembled WGS sequence"/>
</dbReference>
<dbReference type="SUPFAM" id="SSF103515">
    <property type="entry name" value="Autotransporter"/>
    <property type="match status" value="1"/>
</dbReference>
<dbReference type="InterPro" id="IPR036709">
    <property type="entry name" value="Autotransporte_beta_dom_sf"/>
</dbReference>
<feature type="non-terminal residue" evidence="2">
    <location>
        <position position="1"/>
    </location>
</feature>
<dbReference type="InterPro" id="IPR005546">
    <property type="entry name" value="Autotransporte_beta"/>
</dbReference>
<dbReference type="EMBL" id="RBZU01000009">
    <property type="protein sequence ID" value="RKP50176.1"/>
    <property type="molecule type" value="Genomic_DNA"/>
</dbReference>
<reference evidence="2 3" key="1">
    <citation type="submission" date="2018-10" db="EMBL/GenBank/DDBJ databases">
        <title>Robbsia sp. DHC34, isolated from soil.</title>
        <authorList>
            <person name="Gao Z.-H."/>
            <person name="Qiu L.-H."/>
        </authorList>
    </citation>
    <scope>NUCLEOTIDE SEQUENCE [LARGE SCALE GENOMIC DNA]</scope>
    <source>
        <strain evidence="2 3">DHC34</strain>
    </source>
</reference>
<feature type="domain" description="Autotransporter" evidence="1">
    <location>
        <begin position="1"/>
        <end position="120"/>
    </location>
</feature>